<dbReference type="InterPro" id="IPR036873">
    <property type="entry name" value="Rhodanese-like_dom_sf"/>
</dbReference>
<dbReference type="PANTHER" id="PTHR43031">
    <property type="entry name" value="FAD-DEPENDENT OXIDOREDUCTASE"/>
    <property type="match status" value="1"/>
</dbReference>
<dbReference type="Gene3D" id="3.30.110.40">
    <property type="entry name" value="TusA-like domain"/>
    <property type="match status" value="1"/>
</dbReference>
<dbReference type="CDD" id="cd00158">
    <property type="entry name" value="RHOD"/>
    <property type="match status" value="1"/>
</dbReference>
<dbReference type="InterPro" id="IPR036868">
    <property type="entry name" value="TusA-like_sf"/>
</dbReference>
<name>A0A7Z1B3U7_9BACI</name>
<dbReference type="InterPro" id="IPR001763">
    <property type="entry name" value="Rhodanese-like_dom"/>
</dbReference>
<dbReference type="InterPro" id="IPR001307">
    <property type="entry name" value="Thiosulphate_STrfase_CS"/>
</dbReference>
<dbReference type="AlphaFoldDB" id="A0A7Z1B3U7"/>
<dbReference type="CDD" id="cd00291">
    <property type="entry name" value="SirA_YedF_YeeD"/>
    <property type="match status" value="1"/>
</dbReference>
<dbReference type="Gene3D" id="3.40.250.10">
    <property type="entry name" value="Rhodanese-like domain"/>
    <property type="match status" value="1"/>
</dbReference>
<dbReference type="Proteomes" id="UP000185604">
    <property type="component" value="Unassembled WGS sequence"/>
</dbReference>
<protein>
    <submittedName>
        <fullName evidence="2">Rhodanese-like domain protein</fullName>
    </submittedName>
</protein>
<evidence type="ECO:0000259" key="1">
    <source>
        <dbReference type="PROSITE" id="PS50206"/>
    </source>
</evidence>
<evidence type="ECO:0000313" key="2">
    <source>
        <dbReference type="EMBL" id="OLF91305.1"/>
    </source>
</evidence>
<accession>A0A7Z1B3U7</accession>
<dbReference type="GO" id="GO:0004792">
    <property type="term" value="F:thiosulfate-cyanide sulfurtransferase activity"/>
    <property type="evidence" value="ECO:0007669"/>
    <property type="project" value="InterPro"/>
</dbReference>
<dbReference type="PROSITE" id="PS50206">
    <property type="entry name" value="RHODANESE_3"/>
    <property type="match status" value="1"/>
</dbReference>
<reference evidence="2 3" key="1">
    <citation type="journal article" date="2016" name="Front. Microbiol.">
        <title>High-Level Heat Resistance of Spores of Bacillus amyloliquefaciens and Bacillus licheniformis Results from the Presence of a spoVA Operon in a Tn1546 Transposon.</title>
        <authorList>
            <person name="Berendsen E.M."/>
            <person name="Koning R.A."/>
            <person name="Boekhorst J."/>
            <person name="de Jong A."/>
            <person name="Kuipers O.P."/>
            <person name="Wells-Bennik M.H."/>
        </authorList>
    </citation>
    <scope>NUCLEOTIDE SEQUENCE [LARGE SCALE GENOMIC DNA]</scope>
    <source>
        <strain evidence="2 3">B4121</strain>
    </source>
</reference>
<dbReference type="Pfam" id="PF00581">
    <property type="entry name" value="Rhodanese"/>
    <property type="match status" value="1"/>
</dbReference>
<dbReference type="Pfam" id="PF01206">
    <property type="entry name" value="TusA"/>
    <property type="match status" value="1"/>
</dbReference>
<comment type="caution">
    <text evidence="2">The sequence shown here is derived from an EMBL/GenBank/DDBJ whole genome shotgun (WGS) entry which is preliminary data.</text>
</comment>
<dbReference type="InterPro" id="IPR001455">
    <property type="entry name" value="TusA-like"/>
</dbReference>
<sequence length="192" mass="21186">MNIKSDRVLDAKGLACPMPVVKTKKAINELEPGQVIEVHATDKGSLADIQAWAKGSGHQYLGTTEDGDILKHFLRKAGHSEIKKEKTFPYVIQNEELQKKVEAGERITVVDVREPAEYRLGHIPGAISIPLGELEKRANELNRDGKMYVVCRTGNRSDLAAKQLAANGFKDVENVVRGMEEWSGPIEKGSIN</sequence>
<dbReference type="PROSITE" id="PS00380">
    <property type="entry name" value="RHODANESE_1"/>
    <property type="match status" value="1"/>
</dbReference>
<dbReference type="RefSeq" id="WP_075213049.1">
    <property type="nucleotide sequence ID" value="NZ_CP083398.1"/>
</dbReference>
<dbReference type="SMART" id="SM00450">
    <property type="entry name" value="RHOD"/>
    <property type="match status" value="1"/>
</dbReference>
<dbReference type="PANTHER" id="PTHR43031:SF1">
    <property type="entry name" value="PYRIDINE NUCLEOTIDE-DISULPHIDE OXIDOREDUCTASE"/>
    <property type="match status" value="1"/>
</dbReference>
<dbReference type="SUPFAM" id="SSF64307">
    <property type="entry name" value="SirA-like"/>
    <property type="match status" value="1"/>
</dbReference>
<dbReference type="EMBL" id="LKPO01000019">
    <property type="protein sequence ID" value="OLF91305.1"/>
    <property type="molecule type" value="Genomic_DNA"/>
</dbReference>
<proteinExistence type="predicted"/>
<dbReference type="SUPFAM" id="SSF52821">
    <property type="entry name" value="Rhodanese/Cell cycle control phosphatase"/>
    <property type="match status" value="1"/>
</dbReference>
<gene>
    <name evidence="2" type="ORF">B4121_2783</name>
</gene>
<evidence type="ECO:0000313" key="3">
    <source>
        <dbReference type="Proteomes" id="UP000185604"/>
    </source>
</evidence>
<dbReference type="InterPro" id="IPR050229">
    <property type="entry name" value="GlpE_sulfurtransferase"/>
</dbReference>
<organism evidence="2 3">
    <name type="scientific">Bacillus paralicheniformis</name>
    <dbReference type="NCBI Taxonomy" id="1648923"/>
    <lineage>
        <taxon>Bacteria</taxon>
        <taxon>Bacillati</taxon>
        <taxon>Bacillota</taxon>
        <taxon>Bacilli</taxon>
        <taxon>Bacillales</taxon>
        <taxon>Bacillaceae</taxon>
        <taxon>Bacillus</taxon>
    </lineage>
</organism>
<feature type="domain" description="Rhodanese" evidence="1">
    <location>
        <begin position="103"/>
        <end position="188"/>
    </location>
</feature>
<dbReference type="PROSITE" id="PS01148">
    <property type="entry name" value="UPF0033"/>
    <property type="match status" value="1"/>
</dbReference>